<dbReference type="EMBL" id="CADCTQ010000002">
    <property type="protein sequence ID" value="CAA9211910.1"/>
    <property type="molecule type" value="Genomic_DNA"/>
</dbReference>
<proteinExistence type="predicted"/>
<accession>A0A6J4H1W5</accession>
<evidence type="ECO:0000313" key="1">
    <source>
        <dbReference type="EMBL" id="CAA9211910.1"/>
    </source>
</evidence>
<organism evidence="1">
    <name type="scientific">uncultured Cytophagales bacterium</name>
    <dbReference type="NCBI Taxonomy" id="158755"/>
    <lineage>
        <taxon>Bacteria</taxon>
        <taxon>Pseudomonadati</taxon>
        <taxon>Bacteroidota</taxon>
        <taxon>Sphingobacteriia</taxon>
        <taxon>Sphingobacteriales</taxon>
        <taxon>environmental samples</taxon>
    </lineage>
</organism>
<sequence>MSTAESKMHACLPCQGTAPGMASQQARHYPPANYADCQAKIPFIMK</sequence>
<gene>
    <name evidence="1" type="ORF">AVDCRST_MAG56-325</name>
</gene>
<dbReference type="AlphaFoldDB" id="A0A6J4H1W5"/>
<name>A0A6J4H1W5_9SPHI</name>
<reference evidence="1" key="1">
    <citation type="submission" date="2020-02" db="EMBL/GenBank/DDBJ databases">
        <authorList>
            <person name="Meier V. D."/>
        </authorList>
    </citation>
    <scope>NUCLEOTIDE SEQUENCE</scope>
    <source>
        <strain evidence="1">AVDCRST_MAG56</strain>
    </source>
</reference>
<protein>
    <submittedName>
        <fullName evidence="1">Uncharacterized protein</fullName>
    </submittedName>
</protein>